<sequence>MPIPAPSTNPLYSLLGSSPTSSIITSYLPSNASPTITKVSNYVYYAYKPLGMSFGFVNQDSTLVLDSLDIHNSQTRDGFQPFQKQEDLPCGLRSDMQGHEIVSLLGEPDKKGGGGRARTPCWIEYLFDTTRESGIVIQLHGVEWEDREMGWTSFVLY</sequence>
<dbReference type="OMA" id="LPCWIEY"/>
<dbReference type="Proteomes" id="UP000717996">
    <property type="component" value="Unassembled WGS sequence"/>
</dbReference>
<reference evidence="1" key="1">
    <citation type="journal article" date="2020" name="Microb. Genom.">
        <title>Genetic diversity of clinical and environmental Mucorales isolates obtained from an investigation of mucormycosis cases among solid organ transplant recipients.</title>
        <authorList>
            <person name="Nguyen M.H."/>
            <person name="Kaul D."/>
            <person name="Muto C."/>
            <person name="Cheng S.J."/>
            <person name="Richter R.A."/>
            <person name="Bruno V.M."/>
            <person name="Liu G."/>
            <person name="Beyhan S."/>
            <person name="Sundermann A.J."/>
            <person name="Mounaud S."/>
            <person name="Pasculle A.W."/>
            <person name="Nierman W.C."/>
            <person name="Driscoll E."/>
            <person name="Cumbie R."/>
            <person name="Clancy C.J."/>
            <person name="Dupont C.L."/>
        </authorList>
    </citation>
    <scope>NUCLEOTIDE SEQUENCE</scope>
    <source>
        <strain evidence="1">GL16</strain>
    </source>
</reference>
<organism evidence="1 2">
    <name type="scientific">Rhizopus oryzae</name>
    <name type="common">Mucormycosis agent</name>
    <name type="synonym">Rhizopus arrhizus var. delemar</name>
    <dbReference type="NCBI Taxonomy" id="64495"/>
    <lineage>
        <taxon>Eukaryota</taxon>
        <taxon>Fungi</taxon>
        <taxon>Fungi incertae sedis</taxon>
        <taxon>Mucoromycota</taxon>
        <taxon>Mucoromycotina</taxon>
        <taxon>Mucoromycetes</taxon>
        <taxon>Mucorales</taxon>
        <taxon>Mucorineae</taxon>
        <taxon>Rhizopodaceae</taxon>
        <taxon>Rhizopus</taxon>
    </lineage>
</organism>
<dbReference type="OrthoDB" id="2224399at2759"/>
<gene>
    <name evidence="1" type="ORF">G6F51_005149</name>
</gene>
<accession>A0A9P6YE08</accession>
<evidence type="ECO:0000313" key="1">
    <source>
        <dbReference type="EMBL" id="KAG1545974.1"/>
    </source>
</evidence>
<proteinExistence type="predicted"/>
<name>A0A9P6YE08_RHIOR</name>
<protein>
    <submittedName>
        <fullName evidence="1">Uncharacterized protein</fullName>
    </submittedName>
</protein>
<dbReference type="EMBL" id="JAANIT010000612">
    <property type="protein sequence ID" value="KAG1545974.1"/>
    <property type="molecule type" value="Genomic_DNA"/>
</dbReference>
<comment type="caution">
    <text evidence="1">The sequence shown here is derived from an EMBL/GenBank/DDBJ whole genome shotgun (WGS) entry which is preliminary data.</text>
</comment>
<evidence type="ECO:0000313" key="2">
    <source>
        <dbReference type="Proteomes" id="UP000717996"/>
    </source>
</evidence>
<dbReference type="AlphaFoldDB" id="A0A9P6YE08"/>